<evidence type="ECO:0000256" key="1">
    <source>
        <dbReference type="SAM" id="MobiDB-lite"/>
    </source>
</evidence>
<dbReference type="EMBL" id="SNSC02000007">
    <property type="protein sequence ID" value="TID22977.1"/>
    <property type="molecule type" value="Genomic_DNA"/>
</dbReference>
<organism evidence="2 3">
    <name type="scientific">Venturia nashicola</name>
    <dbReference type="NCBI Taxonomy" id="86259"/>
    <lineage>
        <taxon>Eukaryota</taxon>
        <taxon>Fungi</taxon>
        <taxon>Dikarya</taxon>
        <taxon>Ascomycota</taxon>
        <taxon>Pezizomycotina</taxon>
        <taxon>Dothideomycetes</taxon>
        <taxon>Pleosporomycetidae</taxon>
        <taxon>Venturiales</taxon>
        <taxon>Venturiaceae</taxon>
        <taxon>Venturia</taxon>
    </lineage>
</organism>
<evidence type="ECO:0000313" key="3">
    <source>
        <dbReference type="Proteomes" id="UP000298493"/>
    </source>
</evidence>
<sequence>MFAISHQQSTPMAAQDEMSLCALFALHCTPTTPHLQGAGLLPTDAFIPNIAFSASLSDTASPLPVDKTRQYGSPPCTPPSLVLTGTSGHGQV</sequence>
<dbReference type="AlphaFoldDB" id="A0A4Z1P2S3"/>
<gene>
    <name evidence="2" type="ORF">E6O75_ATG02151</name>
</gene>
<comment type="caution">
    <text evidence="2">The sequence shown here is derived from an EMBL/GenBank/DDBJ whole genome shotgun (WGS) entry which is preliminary data.</text>
</comment>
<feature type="region of interest" description="Disordered" evidence="1">
    <location>
        <begin position="63"/>
        <end position="92"/>
    </location>
</feature>
<reference evidence="2 3" key="1">
    <citation type="submission" date="2019-04" db="EMBL/GenBank/DDBJ databases">
        <title>High contiguity whole genome sequence and gene annotation resource for two Venturia nashicola isolates.</title>
        <authorList>
            <person name="Prokchorchik M."/>
            <person name="Won K."/>
            <person name="Lee Y."/>
            <person name="Choi E.D."/>
            <person name="Segonzac C."/>
            <person name="Sohn K.H."/>
        </authorList>
    </citation>
    <scope>NUCLEOTIDE SEQUENCE [LARGE SCALE GENOMIC DNA]</scope>
    <source>
        <strain evidence="2 3">PRI2</strain>
    </source>
</reference>
<dbReference type="Proteomes" id="UP000298493">
    <property type="component" value="Unassembled WGS sequence"/>
</dbReference>
<protein>
    <submittedName>
        <fullName evidence="2">Uncharacterized protein</fullName>
    </submittedName>
</protein>
<proteinExistence type="predicted"/>
<keyword evidence="3" id="KW-1185">Reference proteome</keyword>
<evidence type="ECO:0000313" key="2">
    <source>
        <dbReference type="EMBL" id="TID22977.1"/>
    </source>
</evidence>
<accession>A0A4Z1P2S3</accession>
<name>A0A4Z1P2S3_9PEZI</name>